<evidence type="ECO:0000259" key="11">
    <source>
        <dbReference type="Pfam" id="PF00082"/>
    </source>
</evidence>
<feature type="compositionally biased region" description="Low complexity" evidence="9">
    <location>
        <begin position="690"/>
        <end position="703"/>
    </location>
</feature>
<gene>
    <name evidence="14" type="ORF">PAHAL_5G174000</name>
</gene>
<feature type="region of interest" description="Disordered" evidence="9">
    <location>
        <begin position="682"/>
        <end position="775"/>
    </location>
</feature>
<feature type="compositionally biased region" description="Basic and acidic residues" evidence="9">
    <location>
        <begin position="709"/>
        <end position="720"/>
    </location>
</feature>
<dbReference type="EMBL" id="CM008050">
    <property type="protein sequence ID" value="PVH38086.1"/>
    <property type="molecule type" value="Genomic_DNA"/>
</dbReference>
<dbReference type="Pfam" id="PF00082">
    <property type="entry name" value="Peptidase_S8"/>
    <property type="match status" value="1"/>
</dbReference>
<feature type="compositionally biased region" description="Low complexity" evidence="9">
    <location>
        <begin position="740"/>
        <end position="749"/>
    </location>
</feature>
<dbReference type="InterPro" id="IPR023828">
    <property type="entry name" value="Peptidase_S8_Ser-AS"/>
</dbReference>
<feature type="active site" description="Charge relay system" evidence="7 8">
    <location>
        <position position="596"/>
    </location>
</feature>
<dbReference type="Gene3D" id="3.50.30.30">
    <property type="match status" value="1"/>
</dbReference>
<feature type="active site" description="Charge relay system" evidence="7 8">
    <location>
        <position position="250"/>
    </location>
</feature>
<dbReference type="CDD" id="cd04852">
    <property type="entry name" value="Peptidases_S8_3"/>
    <property type="match status" value="1"/>
</dbReference>
<feature type="region of interest" description="Disordered" evidence="9">
    <location>
        <begin position="619"/>
        <end position="664"/>
    </location>
</feature>
<feature type="chain" id="PRO_5015717481" description="Peptidase S8/S53 domain-containing protein" evidence="10">
    <location>
        <begin position="49"/>
        <end position="821"/>
    </location>
</feature>
<dbReference type="InterPro" id="IPR036852">
    <property type="entry name" value="Peptidase_S8/S53_dom_sf"/>
</dbReference>
<dbReference type="PANTHER" id="PTHR10795">
    <property type="entry name" value="PROPROTEIN CONVERTASE SUBTILISIN/KEXIN"/>
    <property type="match status" value="1"/>
</dbReference>
<dbReference type="SUPFAM" id="SSF52025">
    <property type="entry name" value="PA domain"/>
    <property type="match status" value="1"/>
</dbReference>
<protein>
    <recommendedName>
        <fullName evidence="15">Peptidase S8/S53 domain-containing protein</fullName>
    </recommendedName>
</protein>
<dbReference type="Gramene" id="PVH38086">
    <property type="protein sequence ID" value="PVH38086"/>
    <property type="gene ID" value="PAHAL_5G174000"/>
</dbReference>
<feature type="signal peptide" evidence="10">
    <location>
        <begin position="1"/>
        <end position="48"/>
    </location>
</feature>
<evidence type="ECO:0000256" key="3">
    <source>
        <dbReference type="ARBA" id="ARBA00022729"/>
    </source>
</evidence>
<dbReference type="InterPro" id="IPR003137">
    <property type="entry name" value="PA_domain"/>
</dbReference>
<dbReference type="Pfam" id="PF05922">
    <property type="entry name" value="Inhibitor_I9"/>
    <property type="match status" value="1"/>
</dbReference>
<organism evidence="14">
    <name type="scientific">Panicum hallii</name>
    <dbReference type="NCBI Taxonomy" id="206008"/>
    <lineage>
        <taxon>Eukaryota</taxon>
        <taxon>Viridiplantae</taxon>
        <taxon>Streptophyta</taxon>
        <taxon>Embryophyta</taxon>
        <taxon>Tracheophyta</taxon>
        <taxon>Spermatophyta</taxon>
        <taxon>Magnoliopsida</taxon>
        <taxon>Liliopsida</taxon>
        <taxon>Poales</taxon>
        <taxon>Poaceae</taxon>
        <taxon>PACMAD clade</taxon>
        <taxon>Panicoideae</taxon>
        <taxon>Panicodae</taxon>
        <taxon>Paniceae</taxon>
        <taxon>Panicinae</taxon>
        <taxon>Panicum</taxon>
        <taxon>Panicum sect. Panicum</taxon>
    </lineage>
</organism>
<dbReference type="Pfam" id="PF02225">
    <property type="entry name" value="PA"/>
    <property type="match status" value="1"/>
</dbReference>
<dbReference type="GO" id="GO:0006508">
    <property type="term" value="P:proteolysis"/>
    <property type="evidence" value="ECO:0007669"/>
    <property type="project" value="UniProtKB-KW"/>
</dbReference>
<keyword evidence="6" id="KW-0325">Glycoprotein</keyword>
<keyword evidence="2 8" id="KW-0645">Protease</keyword>
<dbReference type="InterPro" id="IPR037045">
    <property type="entry name" value="S8pro/Inhibitor_I9_sf"/>
</dbReference>
<evidence type="ECO:0000259" key="12">
    <source>
        <dbReference type="Pfam" id="PF02225"/>
    </source>
</evidence>
<evidence type="ECO:0008006" key="15">
    <source>
        <dbReference type="Google" id="ProtNLM"/>
    </source>
</evidence>
<evidence type="ECO:0000256" key="10">
    <source>
        <dbReference type="SAM" id="SignalP"/>
    </source>
</evidence>
<feature type="domain" description="Inhibitor I9" evidence="13">
    <location>
        <begin position="56"/>
        <end position="131"/>
    </location>
</feature>
<dbReference type="PROSITE" id="PS51892">
    <property type="entry name" value="SUBTILASE"/>
    <property type="match status" value="1"/>
</dbReference>
<dbReference type="SUPFAM" id="SSF52743">
    <property type="entry name" value="Subtilisin-like"/>
    <property type="match status" value="1"/>
</dbReference>
<dbReference type="InterPro" id="IPR000209">
    <property type="entry name" value="Peptidase_S8/S53_dom"/>
</dbReference>
<evidence type="ECO:0000313" key="14">
    <source>
        <dbReference type="EMBL" id="PVH38086.1"/>
    </source>
</evidence>
<keyword evidence="3 10" id="KW-0732">Signal</keyword>
<dbReference type="PRINTS" id="PR00723">
    <property type="entry name" value="SUBTILISIN"/>
</dbReference>
<feature type="domain" description="PA" evidence="12">
    <location>
        <begin position="420"/>
        <end position="511"/>
    </location>
</feature>
<proteinExistence type="inferred from homology"/>
<evidence type="ECO:0000256" key="6">
    <source>
        <dbReference type="ARBA" id="ARBA00023180"/>
    </source>
</evidence>
<dbReference type="InterPro" id="IPR045051">
    <property type="entry name" value="SBT"/>
</dbReference>
<dbReference type="GO" id="GO:0004252">
    <property type="term" value="F:serine-type endopeptidase activity"/>
    <property type="evidence" value="ECO:0007669"/>
    <property type="project" value="UniProtKB-UniRule"/>
</dbReference>
<dbReference type="InterPro" id="IPR015500">
    <property type="entry name" value="Peptidase_S8_subtilisin-rel"/>
</dbReference>
<dbReference type="AlphaFoldDB" id="A0A2T8IKD4"/>
<dbReference type="FunFam" id="3.50.30.30:FF:000005">
    <property type="entry name" value="subtilisin-like protease SBT1.5"/>
    <property type="match status" value="1"/>
</dbReference>
<dbReference type="PROSITE" id="PS00138">
    <property type="entry name" value="SUBTILASE_SER"/>
    <property type="match status" value="1"/>
</dbReference>
<evidence type="ECO:0000256" key="7">
    <source>
        <dbReference type="PIRSR" id="PIRSR615500-1"/>
    </source>
</evidence>
<dbReference type="Proteomes" id="UP000243499">
    <property type="component" value="Chromosome 5"/>
</dbReference>
<keyword evidence="5 8" id="KW-0720">Serine protease</keyword>
<feature type="compositionally biased region" description="Basic and acidic residues" evidence="9">
    <location>
        <begin position="631"/>
        <end position="642"/>
    </location>
</feature>
<feature type="compositionally biased region" description="Basic and acidic residues" evidence="9">
    <location>
        <begin position="751"/>
        <end position="775"/>
    </location>
</feature>
<evidence type="ECO:0000256" key="8">
    <source>
        <dbReference type="PROSITE-ProRule" id="PRU01240"/>
    </source>
</evidence>
<dbReference type="InterPro" id="IPR046450">
    <property type="entry name" value="PA_dom_sf"/>
</dbReference>
<keyword evidence="4 8" id="KW-0378">Hydrolase</keyword>
<accession>A0A2T8IKD4</accession>
<dbReference type="InterPro" id="IPR034197">
    <property type="entry name" value="Peptidases_S8_3"/>
</dbReference>
<reference evidence="14" key="1">
    <citation type="submission" date="2018-04" db="EMBL/GenBank/DDBJ databases">
        <title>WGS assembly of Panicum hallii.</title>
        <authorList>
            <person name="Lovell J."/>
            <person name="Jenkins J."/>
            <person name="Lowry D."/>
            <person name="Mamidi S."/>
            <person name="Sreedasyam A."/>
            <person name="Weng X."/>
            <person name="Barry K."/>
            <person name="Bonette J."/>
            <person name="Campitelli B."/>
            <person name="Daum C."/>
            <person name="Gordon S."/>
            <person name="Gould B."/>
            <person name="Lipzen A."/>
            <person name="Macqueen A."/>
            <person name="Palacio-Mejia J."/>
            <person name="Plott C."/>
            <person name="Shakirov E."/>
            <person name="Shu S."/>
            <person name="Yoshinaga Y."/>
            <person name="Zane M."/>
            <person name="Rokhsar D."/>
            <person name="Grimwood J."/>
            <person name="Schmutz J."/>
            <person name="Juenger T."/>
        </authorList>
    </citation>
    <scope>NUCLEOTIDE SEQUENCE [LARGE SCALE GENOMIC DNA]</scope>
    <source>
        <strain evidence="14">FIL2</strain>
    </source>
</reference>
<dbReference type="CDD" id="cd02120">
    <property type="entry name" value="PA_subtilisin_like"/>
    <property type="match status" value="1"/>
</dbReference>
<evidence type="ECO:0000259" key="13">
    <source>
        <dbReference type="Pfam" id="PF05922"/>
    </source>
</evidence>
<dbReference type="Gene3D" id="3.40.50.200">
    <property type="entry name" value="Peptidase S8/S53 domain"/>
    <property type="match status" value="1"/>
</dbReference>
<dbReference type="InterPro" id="IPR010259">
    <property type="entry name" value="S8pro/Inhibitor_I9"/>
</dbReference>
<feature type="compositionally biased region" description="Basic residues" evidence="9">
    <location>
        <begin position="721"/>
        <end position="738"/>
    </location>
</feature>
<evidence type="ECO:0000256" key="4">
    <source>
        <dbReference type="ARBA" id="ARBA00022801"/>
    </source>
</evidence>
<evidence type="ECO:0000256" key="5">
    <source>
        <dbReference type="ARBA" id="ARBA00022825"/>
    </source>
</evidence>
<comment type="similarity">
    <text evidence="1 8">Belongs to the peptidase S8 family.</text>
</comment>
<feature type="domain" description="Peptidase S8/S53" evidence="11">
    <location>
        <begin position="170"/>
        <end position="621"/>
    </location>
</feature>
<evidence type="ECO:0000256" key="2">
    <source>
        <dbReference type="ARBA" id="ARBA00022670"/>
    </source>
</evidence>
<name>A0A2T8IKD4_9POAL</name>
<dbReference type="Gene3D" id="3.30.70.80">
    <property type="entry name" value="Peptidase S8 propeptide/proteinase inhibitor I9"/>
    <property type="match status" value="1"/>
</dbReference>
<evidence type="ECO:0000256" key="1">
    <source>
        <dbReference type="ARBA" id="ARBA00011073"/>
    </source>
</evidence>
<feature type="active site" description="Charge relay system" evidence="7 8">
    <location>
        <position position="177"/>
    </location>
</feature>
<sequence length="821" mass="86617">MAVYKQLPGPSNRTAGYDLRRKTMRGAQALPSLLPLLLALSSLSVVSAASGKQDQVYIVYLGGHAGVKAEEAILEDHHHALLLSVKGSEEAARASLLYNYKHTLNGFAAILSHEEATELSERSEVVSAFRSEGRWAPHTTRSWQFLGFEEGLKGPDGSDWLPSLDKSSADVIVGVLDSGIWPESRSFSDEGLGPVPARWKGACQGGESFSSSSCNRKIIGARYYLKAYEAHYNGLNTTYAFRSPRDHDGHGTHTASTVAGRTVPGVSALGGFAAGAASGGAPLARLAVYKVCWPIPGPDPNIENTCFEADMLAAMDDAVGDGVDVLSVSIGSTGAPMRFADDGIAVGALHAARRGVVVSCSGGNSGPKPATVSNLAPWMLTVGASSIDRAFDSPIKLGNGVAIMGQTVTSYQLPGNKPYPLVYAADAVVPGTPANVSNQCLPNSLSPDKVRGKIVVCLRGSGLRVEKGLEVKRAGGAAILLGNPPASGSEVPVDSHVLPGTAVSAADAKTILAYINSSSSPTAVLDPSRTVVDVRPSPVMAQFSSRAPNVLEPNILKPDITAPGLNILAAWSEASPPTKLDGDHRVVQYNIMSGTSMSCPHVSAAAVLLKAAHPDWSSAAISNDQQRGRRPTNERGRHDRGAHGLRLGPHSAQARAGPGPRVRRVVRGLPAVRVRECRLPARPLRPVPGAPGAAVPAEPPLGGRARPQRLGDRAPDGDPRRLRRGAVHRRRGRARGRLRGGLAEAAPLRATRREEGVPDKDGGEGEREGQRARGERAVRGGIVRVERRCPCREEPHRCPRRVIAVPKTARAQVGLLFLRIA</sequence>
<evidence type="ECO:0000256" key="9">
    <source>
        <dbReference type="SAM" id="MobiDB-lite"/>
    </source>
</evidence>